<evidence type="ECO:0000313" key="11">
    <source>
        <dbReference type="Proteomes" id="UP000000845"/>
    </source>
</evidence>
<keyword evidence="7 9" id="KW-1133">Transmembrane helix</keyword>
<dbReference type="GO" id="GO:0009401">
    <property type="term" value="P:phosphoenolpyruvate-dependent sugar phosphotransferase system"/>
    <property type="evidence" value="ECO:0007669"/>
    <property type="project" value="UniProtKB-KW"/>
</dbReference>
<dbReference type="Pfam" id="PF03609">
    <property type="entry name" value="EII-Sor"/>
    <property type="match status" value="1"/>
</dbReference>
<evidence type="ECO:0000256" key="4">
    <source>
        <dbReference type="ARBA" id="ARBA00022597"/>
    </source>
</evidence>
<feature type="transmembrane region" description="Helical" evidence="9">
    <location>
        <begin position="138"/>
        <end position="159"/>
    </location>
</feature>
<evidence type="ECO:0000256" key="3">
    <source>
        <dbReference type="ARBA" id="ARBA00022475"/>
    </source>
</evidence>
<comment type="subcellular location">
    <subcellularLocation>
        <location evidence="1">Cell membrane</location>
        <topology evidence="1">Multi-pass membrane protein</topology>
    </subcellularLocation>
</comment>
<sequence>MVKVFLIFLIACFGYSDYFTGKSLQTRPLVLGPLVGLIMGDLQAGCVIGATLELAMMGAVGVGAALPPEVVSGGILGTAFAIAGHKDAGMAIALGLPIAMLVMLLRNFLFIVVVPLFANRADKYAEAGDIKGVSRMHWFGGIFGMYLPLALLVAVSYYLGISVMEQVLNTIPQFVQDGLSISAGILPALGFAILLRMILNKKIAAFLVIGFLLTAYMNLPVLGVAIMAICIIMLISYGNLGNKTGIISAGEMEAEDDDF</sequence>
<feature type="transmembrane region" description="Helical" evidence="9">
    <location>
        <begin position="89"/>
        <end position="117"/>
    </location>
</feature>
<dbReference type="eggNOG" id="COG3715">
    <property type="taxonomic scope" value="Bacteria"/>
</dbReference>
<reference evidence="10 11" key="2">
    <citation type="journal article" date="2010" name="Stand. Genomic Sci.">
        <title>Complete genome sequence of Sebaldella termitidis type strain (NCTC 11300).</title>
        <authorList>
            <person name="Harmon-Smith M."/>
            <person name="Celia L."/>
            <person name="Chertkov O."/>
            <person name="Lapidus A."/>
            <person name="Copeland A."/>
            <person name="Glavina Del Rio T."/>
            <person name="Nolan M."/>
            <person name="Lucas S."/>
            <person name="Tice H."/>
            <person name="Cheng J.F."/>
            <person name="Han C."/>
            <person name="Detter J.C."/>
            <person name="Bruce D."/>
            <person name="Goodwin L."/>
            <person name="Pitluck S."/>
            <person name="Pati A."/>
            <person name="Liolios K."/>
            <person name="Ivanova N."/>
            <person name="Mavromatis K."/>
            <person name="Mikhailova N."/>
            <person name="Chen A."/>
            <person name="Palaniappan K."/>
            <person name="Land M."/>
            <person name="Hauser L."/>
            <person name="Chang Y.J."/>
            <person name="Jeffries C.D."/>
            <person name="Brettin T."/>
            <person name="Goker M."/>
            <person name="Beck B."/>
            <person name="Bristow J."/>
            <person name="Eisen J.A."/>
            <person name="Markowitz V."/>
            <person name="Hugenholtz P."/>
            <person name="Kyrpides N.C."/>
            <person name="Klenk H.P."/>
            <person name="Chen F."/>
        </authorList>
    </citation>
    <scope>NUCLEOTIDE SEQUENCE [LARGE SCALE GENOMIC DNA]</scope>
    <source>
        <strain evidence="11">ATCC 33386 / NCTC 11300</strain>
    </source>
</reference>
<keyword evidence="6 9" id="KW-0812">Transmembrane</keyword>
<evidence type="ECO:0000256" key="7">
    <source>
        <dbReference type="ARBA" id="ARBA00022989"/>
    </source>
</evidence>
<dbReference type="Proteomes" id="UP000000845">
    <property type="component" value="Chromosome"/>
</dbReference>
<dbReference type="InterPro" id="IPR004700">
    <property type="entry name" value="PTS_IIC_man"/>
</dbReference>
<feature type="transmembrane region" description="Helical" evidence="9">
    <location>
        <begin position="179"/>
        <end position="199"/>
    </location>
</feature>
<evidence type="ECO:0000256" key="8">
    <source>
        <dbReference type="ARBA" id="ARBA00023136"/>
    </source>
</evidence>
<dbReference type="EMBL" id="CP001739">
    <property type="protein sequence ID" value="ACZ10315.1"/>
    <property type="molecule type" value="Genomic_DNA"/>
</dbReference>
<feature type="transmembrane region" description="Helical" evidence="9">
    <location>
        <begin position="206"/>
        <end position="235"/>
    </location>
</feature>
<keyword evidence="2" id="KW-0813">Transport</keyword>
<dbReference type="AlphaFoldDB" id="D1AQQ5"/>
<dbReference type="PANTHER" id="PTHR32502:SF8">
    <property type="entry name" value="N-ACETYLGALACTOSAMINE PERMEASE IIC COMPONENT 1"/>
    <property type="match status" value="1"/>
</dbReference>
<feature type="transmembrane region" description="Helical" evidence="9">
    <location>
        <begin position="32"/>
        <end position="52"/>
    </location>
</feature>
<evidence type="ECO:0000256" key="5">
    <source>
        <dbReference type="ARBA" id="ARBA00022683"/>
    </source>
</evidence>
<dbReference type="STRING" id="526218.Sterm_3476"/>
<gene>
    <name evidence="10" type="ordered locus">Sterm_3476</name>
</gene>
<dbReference type="GO" id="GO:0005886">
    <property type="term" value="C:plasma membrane"/>
    <property type="evidence" value="ECO:0007669"/>
    <property type="project" value="UniProtKB-SubCell"/>
</dbReference>
<evidence type="ECO:0000313" key="10">
    <source>
        <dbReference type="EMBL" id="ACZ10315.1"/>
    </source>
</evidence>
<dbReference type="PANTHER" id="PTHR32502">
    <property type="entry name" value="N-ACETYLGALACTOSAMINE PERMEASE II COMPONENT-RELATED"/>
    <property type="match status" value="1"/>
</dbReference>
<keyword evidence="3" id="KW-1003">Cell membrane</keyword>
<keyword evidence="4" id="KW-0762">Sugar transport</keyword>
<organism evidence="10 11">
    <name type="scientific">Sebaldella termitidis (strain ATCC 33386 / NCTC 11300)</name>
    <dbReference type="NCBI Taxonomy" id="526218"/>
    <lineage>
        <taxon>Bacteria</taxon>
        <taxon>Fusobacteriati</taxon>
        <taxon>Fusobacteriota</taxon>
        <taxon>Fusobacteriia</taxon>
        <taxon>Fusobacteriales</taxon>
        <taxon>Leptotrichiaceae</taxon>
        <taxon>Sebaldella</taxon>
    </lineage>
</organism>
<evidence type="ECO:0000256" key="9">
    <source>
        <dbReference type="SAM" id="Phobius"/>
    </source>
</evidence>
<proteinExistence type="predicted"/>
<dbReference type="PROSITE" id="PS51106">
    <property type="entry name" value="PTS_EIIC_TYPE_4"/>
    <property type="match status" value="1"/>
</dbReference>
<accession>D1AQQ5</accession>
<evidence type="ECO:0000256" key="2">
    <source>
        <dbReference type="ARBA" id="ARBA00022448"/>
    </source>
</evidence>
<evidence type="ECO:0000256" key="6">
    <source>
        <dbReference type="ARBA" id="ARBA00022692"/>
    </source>
</evidence>
<feature type="transmembrane region" description="Helical" evidence="9">
    <location>
        <begin position="59"/>
        <end position="83"/>
    </location>
</feature>
<name>D1AQQ5_SEBTE</name>
<dbReference type="KEGG" id="str:Sterm_3476"/>
<protein>
    <submittedName>
        <fullName evidence="10">Phosphotransferase system PTS sorbose-specific IIC subunit</fullName>
    </submittedName>
</protein>
<dbReference type="HOGENOM" id="CLU_069101_2_0_0"/>
<keyword evidence="11" id="KW-1185">Reference proteome</keyword>
<dbReference type="InterPro" id="IPR050303">
    <property type="entry name" value="GatZ_KbaZ_carbometab"/>
</dbReference>
<keyword evidence="8 9" id="KW-0472">Membrane</keyword>
<keyword evidence="5" id="KW-0598">Phosphotransferase system</keyword>
<evidence type="ECO:0000256" key="1">
    <source>
        <dbReference type="ARBA" id="ARBA00004651"/>
    </source>
</evidence>
<reference evidence="11" key="1">
    <citation type="submission" date="2009-09" db="EMBL/GenBank/DDBJ databases">
        <title>The complete chromosome of Sebaldella termitidis ATCC 33386.</title>
        <authorList>
            <consortium name="US DOE Joint Genome Institute (JGI-PGF)"/>
            <person name="Lucas S."/>
            <person name="Copeland A."/>
            <person name="Lapidus A."/>
            <person name="Glavina del Rio T."/>
            <person name="Dalin E."/>
            <person name="Tice H."/>
            <person name="Bruce D."/>
            <person name="Goodwin L."/>
            <person name="Pitluck S."/>
            <person name="Kyrpides N."/>
            <person name="Mavromatis K."/>
            <person name="Ivanova N."/>
            <person name="Mikhailova N."/>
            <person name="Sims D."/>
            <person name="Meincke L."/>
            <person name="Brettin T."/>
            <person name="Detter J.C."/>
            <person name="Han C."/>
            <person name="Larimer F."/>
            <person name="Land M."/>
            <person name="Hauser L."/>
            <person name="Markowitz V."/>
            <person name="Cheng J.F."/>
            <person name="Hugenholtz P."/>
            <person name="Woyke T."/>
            <person name="Wu D."/>
            <person name="Eisen J.A."/>
        </authorList>
    </citation>
    <scope>NUCLEOTIDE SEQUENCE [LARGE SCALE GENOMIC DNA]</scope>
    <source>
        <strain evidence="11">ATCC 33386 / NCTC 11300</strain>
    </source>
</reference>